<feature type="domain" description="Ammonium transporter AmtB-like" evidence="6">
    <location>
        <begin position="21"/>
        <end position="72"/>
    </location>
</feature>
<evidence type="ECO:0000256" key="5">
    <source>
        <dbReference type="SAM" id="Phobius"/>
    </source>
</evidence>
<dbReference type="InterPro" id="IPR029020">
    <property type="entry name" value="Ammonium/urea_transptr"/>
</dbReference>
<gene>
    <name evidence="7" type="ORF">JYU34_001170</name>
</gene>
<evidence type="ECO:0000256" key="4">
    <source>
        <dbReference type="ARBA" id="ARBA00023136"/>
    </source>
</evidence>
<name>A0ABQ7R661_PLUXY</name>
<sequence length="124" mass="13518">MSDVSYFCKSLDIFVSGAKWQYAARAAVMTMMGSFGGGCFGLIFTLVKNKGRADVMELINGILGSLVSVTGEKPTFKFNTKIVKSAVESDWPGYAAPGVLCMVQLLLQSWGHSCNPRQYNKFLS</sequence>
<comment type="caution">
    <text evidence="7">The sequence shown here is derived from an EMBL/GenBank/DDBJ whole genome shotgun (WGS) entry which is preliminary data.</text>
</comment>
<evidence type="ECO:0000256" key="2">
    <source>
        <dbReference type="ARBA" id="ARBA00022692"/>
    </source>
</evidence>
<evidence type="ECO:0000313" key="8">
    <source>
        <dbReference type="Proteomes" id="UP000823941"/>
    </source>
</evidence>
<organism evidence="7 8">
    <name type="scientific">Plutella xylostella</name>
    <name type="common">Diamondback moth</name>
    <name type="synonym">Plutella maculipennis</name>
    <dbReference type="NCBI Taxonomy" id="51655"/>
    <lineage>
        <taxon>Eukaryota</taxon>
        <taxon>Metazoa</taxon>
        <taxon>Ecdysozoa</taxon>
        <taxon>Arthropoda</taxon>
        <taxon>Hexapoda</taxon>
        <taxon>Insecta</taxon>
        <taxon>Pterygota</taxon>
        <taxon>Neoptera</taxon>
        <taxon>Endopterygota</taxon>
        <taxon>Lepidoptera</taxon>
        <taxon>Glossata</taxon>
        <taxon>Ditrysia</taxon>
        <taxon>Yponomeutoidea</taxon>
        <taxon>Plutellidae</taxon>
        <taxon>Plutella</taxon>
    </lineage>
</organism>
<evidence type="ECO:0000259" key="6">
    <source>
        <dbReference type="Pfam" id="PF00909"/>
    </source>
</evidence>
<keyword evidence="2 5" id="KW-0812">Transmembrane</keyword>
<reference evidence="7 8" key="1">
    <citation type="submission" date="2021-06" db="EMBL/GenBank/DDBJ databases">
        <title>A haploid diamondback moth (Plutella xylostella L.) genome assembly resolves 31 chromosomes and identifies a diamide resistance mutation.</title>
        <authorList>
            <person name="Ward C.M."/>
            <person name="Perry K.D."/>
            <person name="Baker G."/>
            <person name="Powis K."/>
            <person name="Heckel D.G."/>
            <person name="Baxter S.W."/>
        </authorList>
    </citation>
    <scope>NUCLEOTIDE SEQUENCE [LARGE SCALE GENOMIC DNA]</scope>
    <source>
        <strain evidence="7 8">LV</strain>
        <tissue evidence="7">Single pupa</tissue>
    </source>
</reference>
<keyword evidence="8" id="KW-1185">Reference proteome</keyword>
<dbReference type="Proteomes" id="UP000823941">
    <property type="component" value="Chromosome 2"/>
</dbReference>
<evidence type="ECO:0000256" key="1">
    <source>
        <dbReference type="ARBA" id="ARBA00004141"/>
    </source>
</evidence>
<dbReference type="PANTHER" id="PTHR11730:SF58">
    <property type="entry name" value="AMMONIUM TRANSPORTER"/>
    <property type="match status" value="1"/>
</dbReference>
<dbReference type="PANTHER" id="PTHR11730">
    <property type="entry name" value="AMMONIUM TRANSPORTER"/>
    <property type="match status" value="1"/>
</dbReference>
<evidence type="ECO:0000313" key="7">
    <source>
        <dbReference type="EMBL" id="KAG7312787.1"/>
    </source>
</evidence>
<evidence type="ECO:0000256" key="3">
    <source>
        <dbReference type="ARBA" id="ARBA00022989"/>
    </source>
</evidence>
<dbReference type="InterPro" id="IPR024041">
    <property type="entry name" value="NH4_transpt_AmtB-like_dom"/>
</dbReference>
<accession>A0ABQ7R661</accession>
<keyword evidence="3 5" id="KW-1133">Transmembrane helix</keyword>
<protein>
    <recommendedName>
        <fullName evidence="6">Ammonium transporter AmtB-like domain-containing protein</fullName>
    </recommendedName>
</protein>
<proteinExistence type="predicted"/>
<feature type="transmembrane region" description="Helical" evidence="5">
    <location>
        <begin position="22"/>
        <end position="47"/>
    </location>
</feature>
<dbReference type="Gene3D" id="1.10.3430.10">
    <property type="entry name" value="Ammonium transporter AmtB like domains"/>
    <property type="match status" value="1"/>
</dbReference>
<dbReference type="EMBL" id="JAHIBW010000002">
    <property type="protein sequence ID" value="KAG7312787.1"/>
    <property type="molecule type" value="Genomic_DNA"/>
</dbReference>
<keyword evidence="4 5" id="KW-0472">Membrane</keyword>
<dbReference type="Pfam" id="PF00909">
    <property type="entry name" value="Ammonium_transp"/>
    <property type="match status" value="1"/>
</dbReference>
<comment type="subcellular location">
    <subcellularLocation>
        <location evidence="1">Membrane</location>
        <topology evidence="1">Multi-pass membrane protein</topology>
    </subcellularLocation>
</comment>